<dbReference type="AlphaFoldDB" id="A0A1I4YDB4"/>
<name>A0A1I4YDB4_9FLAO</name>
<reference evidence="3" key="1">
    <citation type="submission" date="2016-10" db="EMBL/GenBank/DDBJ databases">
        <authorList>
            <person name="Varghese N."/>
            <person name="Submissions S."/>
        </authorList>
    </citation>
    <scope>NUCLEOTIDE SEQUENCE [LARGE SCALE GENOMIC DNA]</scope>
    <source>
        <strain evidence="3">DS-12</strain>
    </source>
</reference>
<accession>A0A1I4YDB4</accession>
<dbReference type="OrthoDB" id="9762883at2"/>
<keyword evidence="1" id="KW-0732">Signal</keyword>
<feature type="signal peptide" evidence="1">
    <location>
        <begin position="1"/>
        <end position="17"/>
    </location>
</feature>
<organism evidence="2 3">
    <name type="scientific">Paenimyroides ummariense</name>
    <dbReference type="NCBI Taxonomy" id="913024"/>
    <lineage>
        <taxon>Bacteria</taxon>
        <taxon>Pseudomonadati</taxon>
        <taxon>Bacteroidota</taxon>
        <taxon>Flavobacteriia</taxon>
        <taxon>Flavobacteriales</taxon>
        <taxon>Flavobacteriaceae</taxon>
        <taxon>Paenimyroides</taxon>
    </lineage>
</organism>
<protein>
    <submittedName>
        <fullName evidence="2">Beta-lactamase class D</fullName>
    </submittedName>
</protein>
<dbReference type="EMBL" id="FOVI01000004">
    <property type="protein sequence ID" value="SFN36035.1"/>
    <property type="molecule type" value="Genomic_DNA"/>
</dbReference>
<evidence type="ECO:0000313" key="3">
    <source>
        <dbReference type="Proteomes" id="UP000199036"/>
    </source>
</evidence>
<evidence type="ECO:0000256" key="1">
    <source>
        <dbReference type="SAM" id="SignalP"/>
    </source>
</evidence>
<dbReference type="Gene3D" id="3.40.710.10">
    <property type="entry name" value="DD-peptidase/beta-lactamase superfamily"/>
    <property type="match status" value="1"/>
</dbReference>
<feature type="chain" id="PRO_5011572838" evidence="1">
    <location>
        <begin position="18"/>
        <end position="259"/>
    </location>
</feature>
<gene>
    <name evidence="2" type="ORF">SAMN05421741_104120</name>
</gene>
<dbReference type="InterPro" id="IPR012338">
    <property type="entry name" value="Beta-lactam/transpept-like"/>
</dbReference>
<dbReference type="SUPFAM" id="SSF56601">
    <property type="entry name" value="beta-lactamase/transpeptidase-like"/>
    <property type="match status" value="1"/>
</dbReference>
<proteinExistence type="predicted"/>
<sequence length="259" mass="30874">MKYVLLFLFLGFFNANAQSYLDYYFKANNINGAIVIYNENKDEWIFSTEMEPFSNTPAAAHFHLWQALVGLDEKVFKIDVKEKLMWDGVKRSFFDERKPEWNADTNLIDAIKNKNDWYFDRLQNYLPQESYATNIKKSTFFKDIKNNDLQYFWNYAALTNPNSMILFLKELKEGKLPFNKQSQQFVYNQLLIDEKLAIHTATTNYLGKRIDWTVGVYLKQSKPIYFSLRTYTSLEESKLEDYEKRKNLIISQIFDVLNY</sequence>
<keyword evidence="3" id="KW-1185">Reference proteome</keyword>
<dbReference type="STRING" id="913024.SAMN05421741_104120"/>
<evidence type="ECO:0000313" key="2">
    <source>
        <dbReference type="EMBL" id="SFN36035.1"/>
    </source>
</evidence>
<dbReference type="Proteomes" id="UP000199036">
    <property type="component" value="Unassembled WGS sequence"/>
</dbReference>
<dbReference type="RefSeq" id="WP_091519853.1">
    <property type="nucleotide sequence ID" value="NZ_FOVI01000004.1"/>
</dbReference>